<dbReference type="InterPro" id="IPR036866">
    <property type="entry name" value="RibonucZ/Hydroxyglut_hydro"/>
</dbReference>
<reference evidence="3" key="1">
    <citation type="submission" date="2018-05" db="EMBL/GenBank/DDBJ databases">
        <title>Azospirillum thermophila sp. nov., a novel isolated from hot spring.</title>
        <authorList>
            <person name="Zhao Z."/>
        </authorList>
    </citation>
    <scope>NUCLEOTIDE SEQUENCE [LARGE SCALE GENOMIC DNA]</scope>
    <source>
        <strain evidence="3">CFH 70021</strain>
        <plasmid evidence="3">unnamed1</plasmid>
    </source>
</reference>
<keyword evidence="2" id="KW-0614">Plasmid</keyword>
<dbReference type="RefSeq" id="WP_109331982.1">
    <property type="nucleotide sequence ID" value="NZ_CP029356.1"/>
</dbReference>
<proteinExistence type="predicted"/>
<geneLocation type="plasmid" evidence="2 3">
    <name>unnamed1</name>
</geneLocation>
<dbReference type="Gene3D" id="1.10.10.10">
    <property type="entry name" value="Winged helix-like DNA-binding domain superfamily/Winged helix DNA-binding domain"/>
    <property type="match status" value="1"/>
</dbReference>
<dbReference type="InterPro" id="IPR048933">
    <property type="entry name" value="B_lactamase-like_C"/>
</dbReference>
<dbReference type="PANTHER" id="PTHR23131:SF4">
    <property type="entry name" value="METALLO-BETA-LACTAMASE SUPERFAMILY POTEIN"/>
    <property type="match status" value="1"/>
</dbReference>
<dbReference type="KEGG" id="azz:DEW08_24030"/>
<dbReference type="Gene3D" id="3.60.15.10">
    <property type="entry name" value="Ribonuclease Z/Hydroxyacylglutathione hydrolase-like"/>
    <property type="match status" value="1"/>
</dbReference>
<name>A0A2S2CX43_9PROT</name>
<feature type="domain" description="Metallo-beta-lactamase" evidence="1">
    <location>
        <begin position="42"/>
        <end position="259"/>
    </location>
</feature>
<dbReference type="InterPro" id="IPR036388">
    <property type="entry name" value="WH-like_DNA-bd_sf"/>
</dbReference>
<dbReference type="SUPFAM" id="SSF56281">
    <property type="entry name" value="Metallo-hydrolase/oxidoreductase"/>
    <property type="match status" value="1"/>
</dbReference>
<dbReference type="InterPro" id="IPR050662">
    <property type="entry name" value="Sec-metab_biosynth-thioest"/>
</dbReference>
<protein>
    <submittedName>
        <fullName evidence="2">MBL fold metallo-hydrolase</fullName>
    </submittedName>
</protein>
<accession>A0A2S2CX43</accession>
<dbReference type="GO" id="GO:0016787">
    <property type="term" value="F:hydrolase activity"/>
    <property type="evidence" value="ECO:0007669"/>
    <property type="project" value="UniProtKB-KW"/>
</dbReference>
<gene>
    <name evidence="2" type="ORF">DEW08_24030</name>
</gene>
<dbReference type="EMBL" id="CP029356">
    <property type="protein sequence ID" value="AWK89083.1"/>
    <property type="molecule type" value="Genomic_DNA"/>
</dbReference>
<dbReference type="AlphaFoldDB" id="A0A2S2CX43"/>
<sequence>MNSPQEDALTFPFADPPQSGRAVEVAPGVLWIRLALPFRLDHVNAWALDGGEEGWTLVDTGLDDPRTRQAWEELLEGGLAGRPVHRIIATHFHPDHIGLAGWLTNRTGAGFATSLTEWLYASLLSAGTSPALDAATERFYERAGLDSDTRGALLARRNAYRKAVPHVPVVMSRLRAGDRLTVGGADWQVLIGAGHTAEPVCLYSEAAGLLIPGDQLLPSISPNISVWPSEPDADPLADYLGSFAQLRALPEETLVLPSHGLPFRGLRARLDELGAHHEERLADVLEFCSTGRTAVEVAAMLFRPDLDTHQMVFAMGETIAHLNHLWRDGRLTRRLREDGVDVYRRAG</sequence>
<evidence type="ECO:0000259" key="1">
    <source>
        <dbReference type="SMART" id="SM00849"/>
    </source>
</evidence>
<evidence type="ECO:0000313" key="2">
    <source>
        <dbReference type="EMBL" id="AWK89083.1"/>
    </source>
</evidence>
<dbReference type="PANTHER" id="PTHR23131">
    <property type="entry name" value="ENDORIBONUCLEASE LACTB2"/>
    <property type="match status" value="1"/>
</dbReference>
<keyword evidence="2" id="KW-0378">Hydrolase</keyword>
<evidence type="ECO:0000313" key="3">
    <source>
        <dbReference type="Proteomes" id="UP000245629"/>
    </source>
</evidence>
<organism evidence="2 3">
    <name type="scientific">Azospirillum thermophilum</name>
    <dbReference type="NCBI Taxonomy" id="2202148"/>
    <lineage>
        <taxon>Bacteria</taxon>
        <taxon>Pseudomonadati</taxon>
        <taxon>Pseudomonadota</taxon>
        <taxon>Alphaproteobacteria</taxon>
        <taxon>Rhodospirillales</taxon>
        <taxon>Azospirillaceae</taxon>
        <taxon>Azospirillum</taxon>
    </lineage>
</organism>
<dbReference type="OrthoDB" id="2971563at2"/>
<dbReference type="InterPro" id="IPR001279">
    <property type="entry name" value="Metallo-B-lactamas"/>
</dbReference>
<dbReference type="SMART" id="SM00849">
    <property type="entry name" value="Lactamase_B"/>
    <property type="match status" value="1"/>
</dbReference>
<dbReference type="Pfam" id="PF21221">
    <property type="entry name" value="B_lactamase-like_C"/>
    <property type="match status" value="1"/>
</dbReference>
<dbReference type="Proteomes" id="UP000245629">
    <property type="component" value="Plasmid unnamed1"/>
</dbReference>
<keyword evidence="3" id="KW-1185">Reference proteome</keyword>
<dbReference type="Pfam" id="PF00753">
    <property type="entry name" value="Lactamase_B"/>
    <property type="match status" value="1"/>
</dbReference>